<sequence length="51" mass="6216">MMPFMDREMARYDPDIPGYPRYSMIVDERRGVYNLRLRSVHLDDEGEYQCQ</sequence>
<keyword evidence="2" id="KW-1185">Reference proteome</keyword>
<dbReference type="InterPro" id="IPR036179">
    <property type="entry name" value="Ig-like_dom_sf"/>
</dbReference>
<accession>A0A8X6IH90</accession>
<dbReference type="OrthoDB" id="10028801at2759"/>
<dbReference type="Gene3D" id="2.60.40.10">
    <property type="entry name" value="Immunoglobulins"/>
    <property type="match status" value="1"/>
</dbReference>
<reference evidence="1" key="1">
    <citation type="submission" date="2020-07" db="EMBL/GenBank/DDBJ databases">
        <title>Multicomponent nature underlies the extraordinary mechanical properties of spider dragline silk.</title>
        <authorList>
            <person name="Kono N."/>
            <person name="Nakamura H."/>
            <person name="Mori M."/>
            <person name="Yoshida Y."/>
            <person name="Ohtoshi R."/>
            <person name="Malay A.D."/>
            <person name="Moran D.A.P."/>
            <person name="Tomita M."/>
            <person name="Numata K."/>
            <person name="Arakawa K."/>
        </authorList>
    </citation>
    <scope>NUCLEOTIDE SEQUENCE</scope>
</reference>
<dbReference type="Proteomes" id="UP000887116">
    <property type="component" value="Unassembled WGS sequence"/>
</dbReference>
<name>A0A8X6IH90_TRICU</name>
<dbReference type="SUPFAM" id="SSF48726">
    <property type="entry name" value="Immunoglobulin"/>
    <property type="match status" value="1"/>
</dbReference>
<feature type="non-terminal residue" evidence="1">
    <location>
        <position position="1"/>
    </location>
</feature>
<evidence type="ECO:0000313" key="1">
    <source>
        <dbReference type="EMBL" id="GFR22159.1"/>
    </source>
</evidence>
<dbReference type="EMBL" id="BMAO01028120">
    <property type="protein sequence ID" value="GFR22159.1"/>
    <property type="molecule type" value="Genomic_DNA"/>
</dbReference>
<organism evidence="1 2">
    <name type="scientific">Trichonephila clavata</name>
    <name type="common">Joro spider</name>
    <name type="synonym">Nephila clavata</name>
    <dbReference type="NCBI Taxonomy" id="2740835"/>
    <lineage>
        <taxon>Eukaryota</taxon>
        <taxon>Metazoa</taxon>
        <taxon>Ecdysozoa</taxon>
        <taxon>Arthropoda</taxon>
        <taxon>Chelicerata</taxon>
        <taxon>Arachnida</taxon>
        <taxon>Araneae</taxon>
        <taxon>Araneomorphae</taxon>
        <taxon>Entelegynae</taxon>
        <taxon>Araneoidea</taxon>
        <taxon>Nephilidae</taxon>
        <taxon>Trichonephila</taxon>
    </lineage>
</organism>
<dbReference type="AlphaFoldDB" id="A0A8X6IH90"/>
<dbReference type="InterPro" id="IPR013783">
    <property type="entry name" value="Ig-like_fold"/>
</dbReference>
<evidence type="ECO:0008006" key="3">
    <source>
        <dbReference type="Google" id="ProtNLM"/>
    </source>
</evidence>
<protein>
    <recommendedName>
        <fullName evidence="3">Ig-like domain-containing protein</fullName>
    </recommendedName>
</protein>
<proteinExistence type="predicted"/>
<gene>
    <name evidence="1" type="ORF">TNCT_544541</name>
</gene>
<comment type="caution">
    <text evidence="1">The sequence shown here is derived from an EMBL/GenBank/DDBJ whole genome shotgun (WGS) entry which is preliminary data.</text>
</comment>
<evidence type="ECO:0000313" key="2">
    <source>
        <dbReference type="Proteomes" id="UP000887116"/>
    </source>
</evidence>